<sequence length="76" mass="7809">MAQLKSGAATAPAQRPAQKPFTSFRISRSTVRVNATAERSGSDTSRRQVLQLAAIPALGSVLPSAAFAAGSGKLLL</sequence>
<organism evidence="3 4">
    <name type="scientific">Monoraphidium neglectum</name>
    <dbReference type="NCBI Taxonomy" id="145388"/>
    <lineage>
        <taxon>Eukaryota</taxon>
        <taxon>Viridiplantae</taxon>
        <taxon>Chlorophyta</taxon>
        <taxon>core chlorophytes</taxon>
        <taxon>Chlorophyceae</taxon>
        <taxon>CS clade</taxon>
        <taxon>Sphaeropleales</taxon>
        <taxon>Selenastraceae</taxon>
        <taxon>Monoraphidium</taxon>
    </lineage>
</organism>
<evidence type="ECO:0000256" key="1">
    <source>
        <dbReference type="SAM" id="MobiDB-lite"/>
    </source>
</evidence>
<dbReference type="KEGG" id="mng:MNEG_12555"/>
<dbReference type="RefSeq" id="XP_013894429.1">
    <property type="nucleotide sequence ID" value="XM_014038975.1"/>
</dbReference>
<dbReference type="GeneID" id="25729929"/>
<gene>
    <name evidence="3" type="ORF">MNEG_12555</name>
</gene>
<evidence type="ECO:0000313" key="4">
    <source>
        <dbReference type="Proteomes" id="UP000054498"/>
    </source>
</evidence>
<protein>
    <submittedName>
        <fullName evidence="3">Uncharacterized protein</fullName>
    </submittedName>
</protein>
<dbReference type="AlphaFoldDB" id="A0A0D2LUX6"/>
<evidence type="ECO:0000256" key="2">
    <source>
        <dbReference type="SAM" id="Phobius"/>
    </source>
</evidence>
<feature type="region of interest" description="Disordered" evidence="1">
    <location>
        <begin position="1"/>
        <end position="23"/>
    </location>
</feature>
<dbReference type="Proteomes" id="UP000054498">
    <property type="component" value="Unassembled WGS sequence"/>
</dbReference>
<dbReference type="EMBL" id="KK103523">
    <property type="protein sequence ID" value="KIY95409.1"/>
    <property type="molecule type" value="Genomic_DNA"/>
</dbReference>
<evidence type="ECO:0000313" key="3">
    <source>
        <dbReference type="EMBL" id="KIY95409.1"/>
    </source>
</evidence>
<feature type="transmembrane region" description="Helical" evidence="2">
    <location>
        <begin position="49"/>
        <end position="70"/>
    </location>
</feature>
<reference evidence="3 4" key="1">
    <citation type="journal article" date="2013" name="BMC Genomics">
        <title>Reconstruction of the lipid metabolism for the microalga Monoraphidium neglectum from its genome sequence reveals characteristics suitable for biofuel production.</title>
        <authorList>
            <person name="Bogen C."/>
            <person name="Al-Dilaimi A."/>
            <person name="Albersmeier A."/>
            <person name="Wichmann J."/>
            <person name="Grundmann M."/>
            <person name="Rupp O."/>
            <person name="Lauersen K.J."/>
            <person name="Blifernez-Klassen O."/>
            <person name="Kalinowski J."/>
            <person name="Goesmann A."/>
            <person name="Mussgnug J.H."/>
            <person name="Kruse O."/>
        </authorList>
    </citation>
    <scope>NUCLEOTIDE SEQUENCE [LARGE SCALE GENOMIC DNA]</scope>
    <source>
        <strain evidence="3 4">SAG 48.87</strain>
    </source>
</reference>
<keyword evidence="2" id="KW-0472">Membrane</keyword>
<name>A0A0D2LUX6_9CHLO</name>
<accession>A0A0D2LUX6</accession>
<keyword evidence="2" id="KW-0812">Transmembrane</keyword>
<keyword evidence="4" id="KW-1185">Reference proteome</keyword>
<keyword evidence="2" id="KW-1133">Transmembrane helix</keyword>
<proteinExistence type="predicted"/>